<protein>
    <submittedName>
        <fullName evidence="1">Uncharacterized protein</fullName>
    </submittedName>
</protein>
<dbReference type="RefSeq" id="WP_002898135.1">
    <property type="nucleotide sequence ID" value="NZ_CP071414.1"/>
</dbReference>
<evidence type="ECO:0000313" key="2">
    <source>
        <dbReference type="Proteomes" id="UP000280549"/>
    </source>
</evidence>
<gene>
    <name evidence="1" type="ORF">D8881_08720</name>
</gene>
<proteinExistence type="predicted"/>
<dbReference type="AlphaFoldDB" id="A0ABD7JMF2"/>
<dbReference type="EMBL" id="RJMR01000006">
    <property type="protein sequence ID" value="RSI23503.1"/>
    <property type="molecule type" value="Genomic_DNA"/>
</dbReference>
<evidence type="ECO:0000313" key="1">
    <source>
        <dbReference type="EMBL" id="RSI23503.1"/>
    </source>
</evidence>
<name>A0ABD7JMF2_STRSA</name>
<reference evidence="1 2" key="1">
    <citation type="submission" date="2018-11" db="EMBL/GenBank/DDBJ databases">
        <title>Species Designations Belie Phenotypic and Genotypic Heterogeneity in Oral Streptococci.</title>
        <authorList>
            <person name="Velsko I."/>
        </authorList>
    </citation>
    <scope>NUCLEOTIDE SEQUENCE [LARGE SCALE GENOMIC DNA]</scope>
    <source>
        <strain evidence="1 2">BCC20</strain>
    </source>
</reference>
<comment type="caution">
    <text evidence="1">The sequence shown here is derived from an EMBL/GenBank/DDBJ whole genome shotgun (WGS) entry which is preliminary data.</text>
</comment>
<dbReference type="Proteomes" id="UP000280549">
    <property type="component" value="Unassembled WGS sequence"/>
</dbReference>
<accession>A0ABD7JMF2</accession>
<sequence length="49" mass="5692">MTKMKIISLDETDNIIIQIGNRKFEAMLSMALYFSDHVVGKIISRKYID</sequence>
<organism evidence="1 2">
    <name type="scientific">Streptococcus sanguinis</name>
    <dbReference type="NCBI Taxonomy" id="1305"/>
    <lineage>
        <taxon>Bacteria</taxon>
        <taxon>Bacillati</taxon>
        <taxon>Bacillota</taxon>
        <taxon>Bacilli</taxon>
        <taxon>Lactobacillales</taxon>
        <taxon>Streptococcaceae</taxon>
        <taxon>Streptococcus</taxon>
    </lineage>
</organism>